<comment type="caution">
    <text evidence="4">The sequence shown here is derived from an EMBL/GenBank/DDBJ whole genome shotgun (WGS) entry which is preliminary data.</text>
</comment>
<feature type="signal peptide" evidence="3">
    <location>
        <begin position="1"/>
        <end position="21"/>
    </location>
</feature>
<dbReference type="InterPro" id="IPR000801">
    <property type="entry name" value="Esterase-like"/>
</dbReference>
<dbReference type="PROSITE" id="PS50244">
    <property type="entry name" value="S5A_REDUCTASE"/>
    <property type="match status" value="1"/>
</dbReference>
<dbReference type="PANTHER" id="PTHR48098">
    <property type="entry name" value="ENTEROCHELIN ESTERASE-RELATED"/>
    <property type="match status" value="1"/>
</dbReference>
<keyword evidence="2" id="KW-1133">Transmembrane helix</keyword>
<dbReference type="SUPFAM" id="SSF53474">
    <property type="entry name" value="alpha/beta-Hydrolases"/>
    <property type="match status" value="1"/>
</dbReference>
<feature type="chain" id="PRO_5045654161" evidence="3">
    <location>
        <begin position="22"/>
        <end position="786"/>
    </location>
</feature>
<feature type="compositionally biased region" description="Low complexity" evidence="1">
    <location>
        <begin position="704"/>
        <end position="740"/>
    </location>
</feature>
<proteinExistence type="predicted"/>
<dbReference type="InterPro" id="IPR050583">
    <property type="entry name" value="Mycobacterial_A85_antigen"/>
</dbReference>
<evidence type="ECO:0000256" key="2">
    <source>
        <dbReference type="SAM" id="Phobius"/>
    </source>
</evidence>
<reference evidence="5" key="1">
    <citation type="journal article" date="2019" name="Int. J. Syst. Evol. Microbiol.">
        <title>The Global Catalogue of Microorganisms (GCM) 10K type strain sequencing project: providing services to taxonomists for standard genome sequencing and annotation.</title>
        <authorList>
            <consortium name="The Broad Institute Genomics Platform"/>
            <consortium name="The Broad Institute Genome Sequencing Center for Infectious Disease"/>
            <person name="Wu L."/>
            <person name="Ma J."/>
        </authorList>
    </citation>
    <scope>NUCLEOTIDE SEQUENCE [LARGE SCALE GENOMIC DNA]</scope>
    <source>
        <strain evidence="5">CCUG 56698</strain>
    </source>
</reference>
<dbReference type="PANTHER" id="PTHR48098:SF3">
    <property type="entry name" value="IRON(III) ENTEROBACTIN ESTERASE"/>
    <property type="match status" value="1"/>
</dbReference>
<evidence type="ECO:0000313" key="5">
    <source>
        <dbReference type="Proteomes" id="UP001596527"/>
    </source>
</evidence>
<dbReference type="Pfam" id="PF00756">
    <property type="entry name" value="Esterase"/>
    <property type="match status" value="1"/>
</dbReference>
<dbReference type="Proteomes" id="UP001596527">
    <property type="component" value="Unassembled WGS sequence"/>
</dbReference>
<protein>
    <submittedName>
        <fullName evidence="4">Alpha/beta hydrolase-fold protein</fullName>
    </submittedName>
</protein>
<keyword evidence="4" id="KW-0378">Hydrolase</keyword>
<dbReference type="Gene3D" id="3.40.50.1820">
    <property type="entry name" value="alpha/beta hydrolase"/>
    <property type="match status" value="1"/>
</dbReference>
<keyword evidence="2" id="KW-0472">Membrane</keyword>
<evidence type="ECO:0000313" key="4">
    <source>
        <dbReference type="EMBL" id="MFC7581801.1"/>
    </source>
</evidence>
<dbReference type="GO" id="GO:0016787">
    <property type="term" value="F:hydrolase activity"/>
    <property type="evidence" value="ECO:0007669"/>
    <property type="project" value="UniProtKB-KW"/>
</dbReference>
<keyword evidence="3" id="KW-0732">Signal</keyword>
<keyword evidence="5" id="KW-1185">Reference proteome</keyword>
<feature type="transmembrane region" description="Helical" evidence="2">
    <location>
        <begin position="759"/>
        <end position="779"/>
    </location>
</feature>
<accession>A0ABW2SQP0</accession>
<keyword evidence="2" id="KW-0812">Transmembrane</keyword>
<organism evidence="4 5">
    <name type="scientific">Schaalia naturae</name>
    <dbReference type="NCBI Taxonomy" id="635203"/>
    <lineage>
        <taxon>Bacteria</taxon>
        <taxon>Bacillati</taxon>
        <taxon>Actinomycetota</taxon>
        <taxon>Actinomycetes</taxon>
        <taxon>Actinomycetales</taxon>
        <taxon>Actinomycetaceae</taxon>
        <taxon>Schaalia</taxon>
    </lineage>
</organism>
<evidence type="ECO:0000256" key="1">
    <source>
        <dbReference type="SAM" id="MobiDB-lite"/>
    </source>
</evidence>
<name>A0ABW2SQP0_9ACTO</name>
<dbReference type="InterPro" id="IPR029058">
    <property type="entry name" value="AB_hydrolase_fold"/>
</dbReference>
<dbReference type="EMBL" id="JBHTEF010000001">
    <property type="protein sequence ID" value="MFC7581801.1"/>
    <property type="molecule type" value="Genomic_DNA"/>
</dbReference>
<gene>
    <name evidence="4" type="ORF">ACFQWG_11410</name>
</gene>
<dbReference type="RefSeq" id="WP_380975414.1">
    <property type="nucleotide sequence ID" value="NZ_JBHTEF010000001.1"/>
</dbReference>
<evidence type="ECO:0000256" key="3">
    <source>
        <dbReference type="SAM" id="SignalP"/>
    </source>
</evidence>
<feature type="region of interest" description="Disordered" evidence="1">
    <location>
        <begin position="697"/>
        <end position="751"/>
    </location>
</feature>
<sequence length="786" mass="81088">MGYGAGRSVCAAAIACALAMAGGPAASSADGTDGGTGGLGVTVAFPGEDSGAIPADGLDGRVYVLVAPVGEDPLDSAGDVTGDTMVFGENLDGATAGSEVTLSGGGADESDTGVYGWPYESLDDLPAGTYTVRPFFNIYETVTRGDGSTVKLHFPCGDGGWFWDTPGNLLGQATDIVVTGGDQTIDLVLDDTVPMPDTSAETGGCQQGNYADTDTVKHVKIRSEALSDFWGRDMYIGANITLPAGYDPDDEQTRYPVIYNQGHWPGGRGAYRGQQVDGFITVTIRQESPFYDDAYGVNSANVGPWGDAIADELIPAIDEDFNTVAEPYARVVDGGSTGGWVSLASLVFRPDVFGSTWSYYPDSLDFHAHQQIDLYGGGNAYFAEDGTPLGSWRDFDGDTERVTVTMPEENRFELALGTNSRSFDQWDIWNAVYGVQGANGYPLDPWEKEDGTIDTDTAALWAPMDLTDYVKTNWDSASGLGEALEGRIHVSVGSHDNYYLDGGVNLFKQAVEELGGADWADVTVIPGAIHGGYYNGLSFPAYMAEVAQWVADHAPDGATPLADSATAASTRGNLFTEVLAHGGASAAAARQSAPEISVDAGAKGAASQARAAGGQGDAVPAGTTLTASFGTWDPAMTVTGQWLADGEPVGDPVTPSDDEGNPLTLAELAAVTSTHVVTDADSGTEVRFSVTGTKRGYAPETRASEAVPVAAAASPGPSETVSPGSPSNPSGDPSSGPSSPAETTAPEDLASTGVDGPGLLVAAALALALLLGAAMFTVVRRGAGRD</sequence>